<dbReference type="EMBL" id="OW240914">
    <property type="protein sequence ID" value="CAH2274257.1"/>
    <property type="molecule type" value="Genomic_DNA"/>
</dbReference>
<dbReference type="AlphaFoldDB" id="A0AAD1RP78"/>
<evidence type="ECO:0000313" key="1">
    <source>
        <dbReference type="EMBL" id="CAH2274257.1"/>
    </source>
</evidence>
<organism evidence="1 2">
    <name type="scientific">Pelobates cultripes</name>
    <name type="common">Western spadefoot toad</name>
    <dbReference type="NCBI Taxonomy" id="61616"/>
    <lineage>
        <taxon>Eukaryota</taxon>
        <taxon>Metazoa</taxon>
        <taxon>Chordata</taxon>
        <taxon>Craniata</taxon>
        <taxon>Vertebrata</taxon>
        <taxon>Euteleostomi</taxon>
        <taxon>Amphibia</taxon>
        <taxon>Batrachia</taxon>
        <taxon>Anura</taxon>
        <taxon>Pelobatoidea</taxon>
        <taxon>Pelobatidae</taxon>
        <taxon>Pelobates</taxon>
    </lineage>
</organism>
<gene>
    <name evidence="1" type="ORF">PECUL_23A029960</name>
</gene>
<sequence>MGIAQAVSRVDGRCPTILPSSVMPEAQGYVELALFPPLWTSEGDPGLQPVAPICAKTPADQRSLLTRLHTSGLPARAGWKSADAC</sequence>
<name>A0AAD1RP78_PELCU</name>
<accession>A0AAD1RP78</accession>
<protein>
    <submittedName>
        <fullName evidence="1">Uncharacterized protein</fullName>
    </submittedName>
</protein>
<reference evidence="1" key="1">
    <citation type="submission" date="2022-03" db="EMBL/GenBank/DDBJ databases">
        <authorList>
            <person name="Alioto T."/>
            <person name="Alioto T."/>
            <person name="Gomez Garrido J."/>
        </authorList>
    </citation>
    <scope>NUCLEOTIDE SEQUENCE</scope>
</reference>
<evidence type="ECO:0000313" key="2">
    <source>
        <dbReference type="Proteomes" id="UP001295444"/>
    </source>
</evidence>
<proteinExistence type="predicted"/>
<dbReference type="Proteomes" id="UP001295444">
    <property type="component" value="Chromosome 03"/>
</dbReference>
<keyword evidence="2" id="KW-1185">Reference proteome</keyword>